<evidence type="ECO:0000313" key="1">
    <source>
        <dbReference type="EMBL" id="UNM95526.1"/>
    </source>
</evidence>
<dbReference type="Gene3D" id="3.40.50.300">
    <property type="entry name" value="P-loop containing nucleotide triphosphate hydrolases"/>
    <property type="match status" value="1"/>
</dbReference>
<proteinExistence type="predicted"/>
<dbReference type="InterPro" id="IPR027417">
    <property type="entry name" value="P-loop_NTPase"/>
</dbReference>
<dbReference type="Proteomes" id="UP000829542">
    <property type="component" value="Chromosome"/>
</dbReference>
<dbReference type="SUPFAM" id="SSF52540">
    <property type="entry name" value="P-loop containing nucleoside triphosphate hydrolases"/>
    <property type="match status" value="1"/>
</dbReference>
<organism evidence="1 2">
    <name type="scientific">Ignatzschineria rhizosphaerae</name>
    <dbReference type="NCBI Taxonomy" id="2923279"/>
    <lineage>
        <taxon>Bacteria</taxon>
        <taxon>Pseudomonadati</taxon>
        <taxon>Pseudomonadota</taxon>
        <taxon>Gammaproteobacteria</taxon>
        <taxon>Cardiobacteriales</taxon>
        <taxon>Ignatzschineriaceae</taxon>
        <taxon>Ignatzschineria</taxon>
    </lineage>
</organism>
<keyword evidence="2" id="KW-1185">Reference proteome</keyword>
<evidence type="ECO:0008006" key="3">
    <source>
        <dbReference type="Google" id="ProtNLM"/>
    </source>
</evidence>
<evidence type="ECO:0000313" key="2">
    <source>
        <dbReference type="Proteomes" id="UP000829542"/>
    </source>
</evidence>
<accession>A0ABY3X181</accession>
<gene>
    <name evidence="1" type="ORF">MMG00_09865</name>
</gene>
<dbReference type="RefSeq" id="WP_242147857.1">
    <property type="nucleotide sequence ID" value="NZ_CP093379.1"/>
</dbReference>
<name>A0ABY3X181_9GAMM</name>
<protein>
    <recommendedName>
        <fullName evidence="3">AAA+ ATPase domain-containing protein</fullName>
    </recommendedName>
</protein>
<dbReference type="EMBL" id="CP093379">
    <property type="protein sequence ID" value="UNM95526.1"/>
    <property type="molecule type" value="Genomic_DNA"/>
</dbReference>
<sequence>MNQAREVIKKVFGKEGLKALSYLEGLNHENKKMPLIINGGAGTGKSTLLTLISMALSNGESTVMNYEYRTKAGMIKHIQESNLILIELDNSDYLTEEKIKLLIKLANGKPIVITGNFTSEAICHHKFITLSHEHFSDENKTLIYKVLGR</sequence>
<reference evidence="1 2" key="1">
    <citation type="submission" date="2022-03" db="EMBL/GenBank/DDBJ databases">
        <title>Ignatzschineria rhizosphaerae HR5S32.</title>
        <authorList>
            <person name="Sun J.Q."/>
            <person name="Feng J.Y."/>
        </authorList>
    </citation>
    <scope>NUCLEOTIDE SEQUENCE [LARGE SCALE GENOMIC DNA]</scope>
    <source>
        <strain evidence="1 2">HR5S32</strain>
    </source>
</reference>